<dbReference type="AlphaFoldDB" id="A0A200Q597"/>
<keyword evidence="3" id="KW-1185">Reference proteome</keyword>
<organism evidence="2 3">
    <name type="scientific">Macleaya cordata</name>
    <name type="common">Five-seeded plume-poppy</name>
    <name type="synonym">Bocconia cordata</name>
    <dbReference type="NCBI Taxonomy" id="56857"/>
    <lineage>
        <taxon>Eukaryota</taxon>
        <taxon>Viridiplantae</taxon>
        <taxon>Streptophyta</taxon>
        <taxon>Embryophyta</taxon>
        <taxon>Tracheophyta</taxon>
        <taxon>Spermatophyta</taxon>
        <taxon>Magnoliopsida</taxon>
        <taxon>Ranunculales</taxon>
        <taxon>Papaveraceae</taxon>
        <taxon>Papaveroideae</taxon>
        <taxon>Macleaya</taxon>
    </lineage>
</organism>
<comment type="caution">
    <text evidence="2">The sequence shown here is derived from an EMBL/GenBank/DDBJ whole genome shotgun (WGS) entry which is preliminary data.</text>
</comment>
<evidence type="ECO:0000313" key="2">
    <source>
        <dbReference type="EMBL" id="OVA05669.1"/>
    </source>
</evidence>
<evidence type="ECO:0008006" key="4">
    <source>
        <dbReference type="Google" id="ProtNLM"/>
    </source>
</evidence>
<accession>A0A200Q597</accession>
<dbReference type="InParanoid" id="A0A200Q597"/>
<sequence length="91" mass="10327">MVQLELNALLVLQLLGTHLGPTWAVVPNASILVLLRRRRLLHFALVSNLHSNITSRLVLLKEMQSTLFGISMALLKVFHGAFEQLSWKYVH</sequence>
<feature type="chain" id="PRO_5012803791" description="Secreted protein" evidence="1">
    <location>
        <begin position="25"/>
        <end position="91"/>
    </location>
</feature>
<proteinExistence type="predicted"/>
<protein>
    <recommendedName>
        <fullName evidence="4">Secreted protein</fullName>
    </recommendedName>
</protein>
<keyword evidence="1" id="KW-0732">Signal</keyword>
<dbReference type="EMBL" id="MVGT01003037">
    <property type="protein sequence ID" value="OVA05669.1"/>
    <property type="molecule type" value="Genomic_DNA"/>
</dbReference>
<name>A0A200Q597_MACCD</name>
<feature type="signal peptide" evidence="1">
    <location>
        <begin position="1"/>
        <end position="24"/>
    </location>
</feature>
<reference evidence="2 3" key="1">
    <citation type="journal article" date="2017" name="Mol. Plant">
        <title>The Genome of Medicinal Plant Macleaya cordata Provides New Insights into Benzylisoquinoline Alkaloids Metabolism.</title>
        <authorList>
            <person name="Liu X."/>
            <person name="Liu Y."/>
            <person name="Huang P."/>
            <person name="Ma Y."/>
            <person name="Qing Z."/>
            <person name="Tang Q."/>
            <person name="Cao H."/>
            <person name="Cheng P."/>
            <person name="Zheng Y."/>
            <person name="Yuan Z."/>
            <person name="Zhou Y."/>
            <person name="Liu J."/>
            <person name="Tang Z."/>
            <person name="Zhuo Y."/>
            <person name="Zhang Y."/>
            <person name="Yu L."/>
            <person name="Huang J."/>
            <person name="Yang P."/>
            <person name="Peng Q."/>
            <person name="Zhang J."/>
            <person name="Jiang W."/>
            <person name="Zhang Z."/>
            <person name="Lin K."/>
            <person name="Ro D.K."/>
            <person name="Chen X."/>
            <person name="Xiong X."/>
            <person name="Shang Y."/>
            <person name="Huang S."/>
            <person name="Zeng J."/>
        </authorList>
    </citation>
    <scope>NUCLEOTIDE SEQUENCE [LARGE SCALE GENOMIC DNA]</scope>
    <source>
        <strain evidence="3">cv. BLH2017</strain>
        <tissue evidence="2">Root</tissue>
    </source>
</reference>
<evidence type="ECO:0000313" key="3">
    <source>
        <dbReference type="Proteomes" id="UP000195402"/>
    </source>
</evidence>
<gene>
    <name evidence="2" type="ORF">BVC80_8863g17</name>
</gene>
<dbReference type="Proteomes" id="UP000195402">
    <property type="component" value="Unassembled WGS sequence"/>
</dbReference>
<evidence type="ECO:0000256" key="1">
    <source>
        <dbReference type="SAM" id="SignalP"/>
    </source>
</evidence>